<dbReference type="OrthoDB" id="2922289at2759"/>
<gene>
    <name evidence="2" type="ORF">AJ79_01090</name>
</gene>
<organism evidence="2 3">
    <name type="scientific">Helicocarpus griseus UAMH5409</name>
    <dbReference type="NCBI Taxonomy" id="1447875"/>
    <lineage>
        <taxon>Eukaryota</taxon>
        <taxon>Fungi</taxon>
        <taxon>Dikarya</taxon>
        <taxon>Ascomycota</taxon>
        <taxon>Pezizomycotina</taxon>
        <taxon>Eurotiomycetes</taxon>
        <taxon>Eurotiomycetidae</taxon>
        <taxon>Onygenales</taxon>
        <taxon>Ajellomycetaceae</taxon>
        <taxon>Helicocarpus</taxon>
    </lineage>
</organism>
<name>A0A2B7Y8G4_9EURO</name>
<evidence type="ECO:0000313" key="2">
    <source>
        <dbReference type="EMBL" id="PGH17490.1"/>
    </source>
</evidence>
<evidence type="ECO:0000256" key="1">
    <source>
        <dbReference type="SAM" id="MobiDB-lite"/>
    </source>
</evidence>
<accession>A0A2B7Y8G4</accession>
<reference evidence="2 3" key="1">
    <citation type="submission" date="2017-10" db="EMBL/GenBank/DDBJ databases">
        <title>Comparative genomics in systemic dimorphic fungi from Ajellomycetaceae.</title>
        <authorList>
            <person name="Munoz J.F."/>
            <person name="Mcewen J.G."/>
            <person name="Clay O.K."/>
            <person name="Cuomo C.A."/>
        </authorList>
    </citation>
    <scope>NUCLEOTIDE SEQUENCE [LARGE SCALE GENOMIC DNA]</scope>
    <source>
        <strain evidence="2 3">UAMH5409</strain>
    </source>
</reference>
<feature type="region of interest" description="Disordered" evidence="1">
    <location>
        <begin position="252"/>
        <end position="302"/>
    </location>
</feature>
<evidence type="ECO:0000313" key="3">
    <source>
        <dbReference type="Proteomes" id="UP000223968"/>
    </source>
</evidence>
<keyword evidence="3" id="KW-1185">Reference proteome</keyword>
<dbReference type="PANTHER" id="PTHR40788">
    <property type="entry name" value="CLR5 DOMAIN-CONTAINING PROTEIN-RELATED"/>
    <property type="match status" value="1"/>
</dbReference>
<proteinExistence type="predicted"/>
<dbReference type="PANTHER" id="PTHR40788:SF1">
    <property type="entry name" value="IPA PROTEIN"/>
    <property type="match status" value="1"/>
</dbReference>
<dbReference type="STRING" id="1447875.A0A2B7Y8G4"/>
<protein>
    <submittedName>
        <fullName evidence="2">Uncharacterized protein</fullName>
    </submittedName>
</protein>
<dbReference type="Proteomes" id="UP000223968">
    <property type="component" value="Unassembled WGS sequence"/>
</dbReference>
<sequence>MPLTSDKYISSAIFEAVHNAVLGAAVWGYLHRLLQVYAEISDDQPSSAIILQEISNVCYSELDRVRKLFKRYVQMCTGAKYFKRVSGAYDNGVARVTMKVKPETLMRDNPHLYFILSLCRPEADVNRVTDRVKKLNDISQTRPMDMNDSEFDSFCDLAVAASFIQAFPKKGQTYISKSKALHDEIDTLKANIDLSSFAVPIDNLLEPGMAVGALDSLNRFIIDKAGSSLGFLYQDLGDDCLLENGKEMFVSAPAPSTVKSPSQAPVVEQRREKNKTRPPHSSIYTIDPNETRSLQPEAKARSPPLKVKPSIIEVFSTIFSRSQARGSLSWTAFRSAMTALKFSVKPGAGSANSFFPPEGFGVRKSFTVHQPHQSQIEGYRLLYGWGMDSFEQES</sequence>
<dbReference type="EMBL" id="PDNB01000010">
    <property type="protein sequence ID" value="PGH17490.1"/>
    <property type="molecule type" value="Genomic_DNA"/>
</dbReference>
<dbReference type="AlphaFoldDB" id="A0A2B7Y8G4"/>
<comment type="caution">
    <text evidence="2">The sequence shown here is derived from an EMBL/GenBank/DDBJ whole genome shotgun (WGS) entry which is preliminary data.</text>
</comment>